<proteinExistence type="predicted"/>
<protein>
    <submittedName>
        <fullName evidence="2">4-pyridoxolactonase</fullName>
    </submittedName>
</protein>
<dbReference type="EMBL" id="GBXI01012531">
    <property type="protein sequence ID" value="JAD01761.1"/>
    <property type="molecule type" value="Transcribed_RNA"/>
</dbReference>
<feature type="compositionally biased region" description="Polar residues" evidence="1">
    <location>
        <begin position="127"/>
        <end position="138"/>
    </location>
</feature>
<name>A0A0A1WT07_ZEUCU</name>
<sequence length="160" mass="17590">MSDRNPSQLKRSVKAHCKANNIKKSRKEISAVVGLLLLKRSKPVMPLVTTAPPSMEASATSQAPTIVVPQQSVWNPVTMDSPMHTPIHSPMHSPGHSSTRIETPPRLPIMDTPKRMYTQRSKPESPVTPTTIKAQSKNRSSKDIGSDSIDDNEGINYETI</sequence>
<reference evidence="2" key="1">
    <citation type="submission" date="2014-11" db="EMBL/GenBank/DDBJ databases">
        <authorList>
            <person name="Geib S."/>
        </authorList>
    </citation>
    <scope>NUCLEOTIDE SEQUENCE</scope>
</reference>
<gene>
    <name evidence="2" type="primary">mlr6805_0</name>
    <name evidence="2" type="ORF">g.45077</name>
</gene>
<evidence type="ECO:0000313" key="2">
    <source>
        <dbReference type="EMBL" id="JAD01761.1"/>
    </source>
</evidence>
<reference evidence="2" key="2">
    <citation type="journal article" date="2015" name="Gigascience">
        <title>Reconstructing a comprehensive transcriptome assembly of a white-pupal translocated strain of the pest fruit fly Bactrocera cucurbitae.</title>
        <authorList>
            <person name="Sim S.B."/>
            <person name="Calla B."/>
            <person name="Hall B."/>
            <person name="DeRego T."/>
            <person name="Geib S.M."/>
        </authorList>
    </citation>
    <scope>NUCLEOTIDE SEQUENCE</scope>
</reference>
<accession>A0A0A1WT07</accession>
<dbReference type="AlphaFoldDB" id="A0A0A1WT07"/>
<organism evidence="2">
    <name type="scientific">Zeugodacus cucurbitae</name>
    <name type="common">Melon fruit fly</name>
    <name type="synonym">Bactrocera cucurbitae</name>
    <dbReference type="NCBI Taxonomy" id="28588"/>
    <lineage>
        <taxon>Eukaryota</taxon>
        <taxon>Metazoa</taxon>
        <taxon>Ecdysozoa</taxon>
        <taxon>Arthropoda</taxon>
        <taxon>Hexapoda</taxon>
        <taxon>Insecta</taxon>
        <taxon>Pterygota</taxon>
        <taxon>Neoptera</taxon>
        <taxon>Endopterygota</taxon>
        <taxon>Diptera</taxon>
        <taxon>Brachycera</taxon>
        <taxon>Muscomorpha</taxon>
        <taxon>Tephritoidea</taxon>
        <taxon>Tephritidae</taxon>
        <taxon>Zeugodacus</taxon>
        <taxon>Zeugodacus</taxon>
    </lineage>
</organism>
<feature type="region of interest" description="Disordered" evidence="1">
    <location>
        <begin position="77"/>
        <end position="160"/>
    </location>
</feature>
<evidence type="ECO:0000256" key="1">
    <source>
        <dbReference type="SAM" id="MobiDB-lite"/>
    </source>
</evidence>